<organism evidence="4 5">
    <name type="scientific">Penicillium brasilianum</name>
    <dbReference type="NCBI Taxonomy" id="104259"/>
    <lineage>
        <taxon>Eukaryota</taxon>
        <taxon>Fungi</taxon>
        <taxon>Dikarya</taxon>
        <taxon>Ascomycota</taxon>
        <taxon>Pezizomycotina</taxon>
        <taxon>Eurotiomycetes</taxon>
        <taxon>Eurotiomycetidae</taxon>
        <taxon>Eurotiales</taxon>
        <taxon>Aspergillaceae</taxon>
        <taxon>Penicillium</taxon>
    </lineage>
</organism>
<keyword evidence="2" id="KW-1133">Transmembrane helix</keyword>
<protein>
    <recommendedName>
        <fullName evidence="6">LPXTG-domain-containing protein</fullName>
    </recommendedName>
</protein>
<feature type="chain" id="PRO_5002522412" description="LPXTG-domain-containing protein" evidence="3">
    <location>
        <begin position="34"/>
        <end position="403"/>
    </location>
</feature>
<evidence type="ECO:0000256" key="1">
    <source>
        <dbReference type="SAM" id="MobiDB-lite"/>
    </source>
</evidence>
<feature type="region of interest" description="Disordered" evidence="1">
    <location>
        <begin position="347"/>
        <end position="403"/>
    </location>
</feature>
<evidence type="ECO:0000256" key="2">
    <source>
        <dbReference type="SAM" id="Phobius"/>
    </source>
</evidence>
<keyword evidence="5" id="KW-1185">Reference proteome</keyword>
<keyword evidence="3" id="KW-0732">Signal</keyword>
<sequence>MPGSWGLSLRSPGKLATALLTVFVSNPVPVALGLKTTSGSPCASVCNKVSTNTTASEIVCLDTDYDETKGKTFEDCVSCQLESTYVNRLSGETDVNWGLYNLRYAFTTCVFGYPDSAANISTPCTVGCAGIQSAVEVDILDPGASNFNDWCAATGFADNVINDCEFCYNLTYQQVNPQVYMANFLESIRYNCHYKAAVGFAFNIAPSRIFTETLLPSSMSLSTSSASSGSGVNLGVVIAVPIVGFIIILCSLGACCFFFIRWRRKSVGRGRYQDHLYARWHDTSISTPQQVQGGWGSPQQMHAAGYGTYDPGYGPGFGFTDNNGQSHVVGYGHDYSKTPYSYELTETSPSNYHATPQMGDHGFQPDWKNPYSDQITQSPPPPAPYVSPHMGYGGFEPDKKQPL</sequence>
<reference evidence="5" key="1">
    <citation type="journal article" date="2015" name="Genome Announc.">
        <title>Draft genome sequence of the fungus Penicillium brasilianum MG11.</title>
        <authorList>
            <person name="Horn F."/>
            <person name="Linde J."/>
            <person name="Mattern D.J."/>
            <person name="Walther G."/>
            <person name="Guthke R."/>
            <person name="Brakhage A.A."/>
            <person name="Valiante V."/>
        </authorList>
    </citation>
    <scope>NUCLEOTIDE SEQUENCE [LARGE SCALE GENOMIC DNA]</scope>
    <source>
        <strain evidence="5">MG11</strain>
    </source>
</reference>
<dbReference type="Proteomes" id="UP000042958">
    <property type="component" value="Unassembled WGS sequence"/>
</dbReference>
<feature type="transmembrane region" description="Helical" evidence="2">
    <location>
        <begin position="234"/>
        <end position="260"/>
    </location>
</feature>
<evidence type="ECO:0000313" key="4">
    <source>
        <dbReference type="EMBL" id="CEJ55504.1"/>
    </source>
</evidence>
<gene>
    <name evidence="4" type="ORF">PMG11_01757</name>
</gene>
<keyword evidence="2" id="KW-0472">Membrane</keyword>
<evidence type="ECO:0000313" key="5">
    <source>
        <dbReference type="Proteomes" id="UP000042958"/>
    </source>
</evidence>
<dbReference type="EMBL" id="CDHK01000002">
    <property type="protein sequence ID" value="CEJ55504.1"/>
    <property type="molecule type" value="Genomic_DNA"/>
</dbReference>
<dbReference type="AlphaFoldDB" id="A0A0F7TFC3"/>
<feature type="signal peptide" evidence="3">
    <location>
        <begin position="1"/>
        <end position="33"/>
    </location>
</feature>
<proteinExistence type="predicted"/>
<evidence type="ECO:0008006" key="6">
    <source>
        <dbReference type="Google" id="ProtNLM"/>
    </source>
</evidence>
<evidence type="ECO:0000256" key="3">
    <source>
        <dbReference type="SAM" id="SignalP"/>
    </source>
</evidence>
<accession>A0A0F7TFC3</accession>
<name>A0A0F7TFC3_PENBI</name>
<keyword evidence="2" id="KW-0812">Transmembrane</keyword>
<dbReference type="OrthoDB" id="5426678at2759"/>